<reference evidence="1" key="1">
    <citation type="submission" date="2021-02" db="EMBL/GenBank/DDBJ databases">
        <authorList>
            <person name="Nowell W R."/>
        </authorList>
    </citation>
    <scope>NUCLEOTIDE SEQUENCE</scope>
</reference>
<comment type="caution">
    <text evidence="1">The sequence shown here is derived from an EMBL/GenBank/DDBJ whole genome shotgun (WGS) entry which is preliminary data.</text>
</comment>
<dbReference type="AlphaFoldDB" id="A0A820M7C3"/>
<proteinExistence type="predicted"/>
<protein>
    <submittedName>
        <fullName evidence="1">Uncharacterized protein</fullName>
    </submittedName>
</protein>
<dbReference type="EMBL" id="CAJOBD010056871">
    <property type="protein sequence ID" value="CAF4369735.1"/>
    <property type="molecule type" value="Genomic_DNA"/>
</dbReference>
<accession>A0A820M7C3</accession>
<feature type="non-terminal residue" evidence="1">
    <location>
        <position position="1"/>
    </location>
</feature>
<gene>
    <name evidence="1" type="ORF">JBS370_LOCUS42495</name>
</gene>
<organism evidence="1 2">
    <name type="scientific">Rotaria sordida</name>
    <dbReference type="NCBI Taxonomy" id="392033"/>
    <lineage>
        <taxon>Eukaryota</taxon>
        <taxon>Metazoa</taxon>
        <taxon>Spiralia</taxon>
        <taxon>Gnathifera</taxon>
        <taxon>Rotifera</taxon>
        <taxon>Eurotatoria</taxon>
        <taxon>Bdelloidea</taxon>
        <taxon>Philodinida</taxon>
        <taxon>Philodinidae</taxon>
        <taxon>Rotaria</taxon>
    </lineage>
</organism>
<dbReference type="Proteomes" id="UP000663836">
    <property type="component" value="Unassembled WGS sequence"/>
</dbReference>
<evidence type="ECO:0000313" key="2">
    <source>
        <dbReference type="Proteomes" id="UP000663836"/>
    </source>
</evidence>
<name>A0A820M7C3_9BILA</name>
<sequence length="135" mass="15672">IDPIDKSVEASYSYALLNHCYEKYIKRLIKKLEEARKRLEANSEWPHKSRPITDNELQFASNCIAPHSVAQLSLANPWPTREMSGVEVLVEDIFPYDLKNVLPIPIVTHLSLRRTPSIMIRYSFHTLWIIGDKKI</sequence>
<evidence type="ECO:0000313" key="1">
    <source>
        <dbReference type="EMBL" id="CAF4369735.1"/>
    </source>
</evidence>